<feature type="transmembrane region" description="Helical" evidence="7">
    <location>
        <begin position="336"/>
        <end position="355"/>
    </location>
</feature>
<organism evidence="9 10">
    <name type="scientific">Funneliformis caledonium</name>
    <dbReference type="NCBI Taxonomy" id="1117310"/>
    <lineage>
        <taxon>Eukaryota</taxon>
        <taxon>Fungi</taxon>
        <taxon>Fungi incertae sedis</taxon>
        <taxon>Mucoromycota</taxon>
        <taxon>Glomeromycotina</taxon>
        <taxon>Glomeromycetes</taxon>
        <taxon>Glomerales</taxon>
        <taxon>Glomeraceae</taxon>
        <taxon>Funneliformis</taxon>
    </lineage>
</organism>
<feature type="compositionally biased region" description="Basic residues" evidence="6">
    <location>
        <begin position="70"/>
        <end position="91"/>
    </location>
</feature>
<keyword evidence="5 7" id="KW-0472">Membrane</keyword>
<evidence type="ECO:0000256" key="5">
    <source>
        <dbReference type="ARBA" id="ARBA00023136"/>
    </source>
</evidence>
<evidence type="ECO:0000256" key="6">
    <source>
        <dbReference type="SAM" id="MobiDB-lite"/>
    </source>
</evidence>
<evidence type="ECO:0000256" key="3">
    <source>
        <dbReference type="ARBA" id="ARBA00022692"/>
    </source>
</evidence>
<evidence type="ECO:0000256" key="2">
    <source>
        <dbReference type="ARBA" id="ARBA00022475"/>
    </source>
</evidence>
<keyword evidence="2" id="KW-1003">Cell membrane</keyword>
<dbReference type="Proteomes" id="UP000789570">
    <property type="component" value="Unassembled WGS sequence"/>
</dbReference>
<evidence type="ECO:0000256" key="1">
    <source>
        <dbReference type="ARBA" id="ARBA00004651"/>
    </source>
</evidence>
<comment type="subcellular location">
    <subcellularLocation>
        <location evidence="1">Cell membrane</location>
        <topology evidence="1">Multi-pass membrane protein</topology>
    </subcellularLocation>
</comment>
<gene>
    <name evidence="9" type="ORF">FCALED_LOCUS9975</name>
</gene>
<dbReference type="PANTHER" id="PTHR34187">
    <property type="entry name" value="FGR18P"/>
    <property type="match status" value="1"/>
</dbReference>
<protein>
    <submittedName>
        <fullName evidence="9">3090_t:CDS:1</fullName>
    </submittedName>
</protein>
<dbReference type="InterPro" id="IPR052053">
    <property type="entry name" value="IM_YidH-like"/>
</dbReference>
<comment type="caution">
    <text evidence="9">The sequence shown here is derived from an EMBL/GenBank/DDBJ whole genome shotgun (WGS) entry which is preliminary data.</text>
</comment>
<name>A0A9N9GTS2_9GLOM</name>
<dbReference type="OrthoDB" id="199599at2759"/>
<evidence type="ECO:0000313" key="10">
    <source>
        <dbReference type="Proteomes" id="UP000789570"/>
    </source>
</evidence>
<accession>A0A9N9GTS2</accession>
<evidence type="ECO:0000256" key="4">
    <source>
        <dbReference type="ARBA" id="ARBA00022989"/>
    </source>
</evidence>
<reference evidence="9" key="1">
    <citation type="submission" date="2021-06" db="EMBL/GenBank/DDBJ databases">
        <authorList>
            <person name="Kallberg Y."/>
            <person name="Tangrot J."/>
            <person name="Rosling A."/>
        </authorList>
    </citation>
    <scope>NUCLEOTIDE SEQUENCE</scope>
    <source>
        <strain evidence="9">UK204</strain>
    </source>
</reference>
<feature type="transmembrane region" description="Helical" evidence="7">
    <location>
        <begin position="297"/>
        <end position="316"/>
    </location>
</feature>
<dbReference type="AlphaFoldDB" id="A0A9N9GTS2"/>
<keyword evidence="3 7" id="KW-0812">Transmembrane</keyword>
<evidence type="ECO:0000313" key="9">
    <source>
        <dbReference type="EMBL" id="CAG8629279.1"/>
    </source>
</evidence>
<dbReference type="EMBL" id="CAJVPQ010003491">
    <property type="protein sequence ID" value="CAG8629279.1"/>
    <property type="molecule type" value="Genomic_DNA"/>
</dbReference>
<evidence type="ECO:0000256" key="7">
    <source>
        <dbReference type="SAM" id="Phobius"/>
    </source>
</evidence>
<feature type="region of interest" description="Disordered" evidence="6">
    <location>
        <begin position="55"/>
        <end position="121"/>
    </location>
</feature>
<dbReference type="InterPro" id="IPR003807">
    <property type="entry name" value="DUF202"/>
</dbReference>
<dbReference type="PANTHER" id="PTHR34187:SF2">
    <property type="entry name" value="DUF202 DOMAIN-CONTAINING PROTEIN"/>
    <property type="match status" value="1"/>
</dbReference>
<feature type="domain" description="DUF202" evidence="8">
    <location>
        <begin position="292"/>
        <end position="359"/>
    </location>
</feature>
<feature type="compositionally biased region" description="Low complexity" evidence="6">
    <location>
        <begin position="109"/>
        <end position="119"/>
    </location>
</feature>
<evidence type="ECO:0000259" key="8">
    <source>
        <dbReference type="Pfam" id="PF02656"/>
    </source>
</evidence>
<dbReference type="Pfam" id="PF02656">
    <property type="entry name" value="DUF202"/>
    <property type="match status" value="1"/>
</dbReference>
<dbReference type="GO" id="GO:0005886">
    <property type="term" value="C:plasma membrane"/>
    <property type="evidence" value="ECO:0007669"/>
    <property type="project" value="UniProtKB-SubCell"/>
</dbReference>
<feature type="transmembrane region" description="Helical" evidence="7">
    <location>
        <begin position="367"/>
        <end position="390"/>
    </location>
</feature>
<proteinExistence type="predicted"/>
<sequence>MENYQQKIDDLLRKAKSQGAARAARANKPFITNIVVAEKPREDLKSLKDIWRGMDATDSRNTTPTIGFRKTGKSTKGKKPTKSSTRNKKNRTNWQPYHHSNMENVPVRSPTFSESSSMSTDEDGDVLMLSAASTPTEITPTNRKFLNNYFPKGKRKPRSAEFIIGDKLNDASPDTLRIFNAIQSNDSNGELDLDKEYKLDNVIMKNILNINEDKVSLLNDDLTRTSDYGTFNEQPSIINELQKNSQQSTKLECGQSCFINPIAGCAKLCGSIPSPTTLVVKNSGSTARDNCSIERTFLSWLRMSTTLVLLGMSYFLRFETISQPSANENSYSKLLGLFLIGLGFTVLIWALCNYFQFQRLYASRYAFIENGVLSFSIAALVGATIFSLLVCDILQDVEQEDKIENGTNLYTISFIR</sequence>
<keyword evidence="10" id="KW-1185">Reference proteome</keyword>
<keyword evidence="4 7" id="KW-1133">Transmembrane helix</keyword>